<organism evidence="1 2">
    <name type="scientific">Gigaspora margarita</name>
    <dbReference type="NCBI Taxonomy" id="4874"/>
    <lineage>
        <taxon>Eukaryota</taxon>
        <taxon>Fungi</taxon>
        <taxon>Fungi incertae sedis</taxon>
        <taxon>Mucoromycota</taxon>
        <taxon>Glomeromycotina</taxon>
        <taxon>Glomeromycetes</taxon>
        <taxon>Diversisporales</taxon>
        <taxon>Gigasporaceae</taxon>
        <taxon>Gigaspora</taxon>
    </lineage>
</organism>
<comment type="caution">
    <text evidence="1">The sequence shown here is derived from an EMBL/GenBank/DDBJ whole genome shotgun (WGS) entry which is preliminary data.</text>
</comment>
<sequence length="136" mass="15506">SSDDDSEDLEYDISEPLSYHDTVTTTNPADGSLQNSLIISISFEFLAKTLSNWDEETRKRVKEELKYQFSNCEQTIASEHTVTSKNINTHYNQLHSSIFGSSISRNTISNPLAELECYLDSMQTPVAKDIEDLFEW</sequence>
<dbReference type="Proteomes" id="UP000789901">
    <property type="component" value="Unassembled WGS sequence"/>
</dbReference>
<evidence type="ECO:0000313" key="1">
    <source>
        <dbReference type="EMBL" id="CAG8805503.1"/>
    </source>
</evidence>
<reference evidence="1 2" key="1">
    <citation type="submission" date="2021-06" db="EMBL/GenBank/DDBJ databases">
        <authorList>
            <person name="Kallberg Y."/>
            <person name="Tangrot J."/>
            <person name="Rosling A."/>
        </authorList>
    </citation>
    <scope>NUCLEOTIDE SEQUENCE [LARGE SCALE GENOMIC DNA]</scope>
    <source>
        <strain evidence="1 2">120-4 pot B 10/14</strain>
    </source>
</reference>
<accession>A0ABN7VYF5</accession>
<feature type="non-terminal residue" evidence="1">
    <location>
        <position position="1"/>
    </location>
</feature>
<protein>
    <submittedName>
        <fullName evidence="1">407_t:CDS:1</fullName>
    </submittedName>
</protein>
<keyword evidence="2" id="KW-1185">Reference proteome</keyword>
<proteinExistence type="predicted"/>
<dbReference type="EMBL" id="CAJVQB010025074">
    <property type="protein sequence ID" value="CAG8805503.1"/>
    <property type="molecule type" value="Genomic_DNA"/>
</dbReference>
<name>A0ABN7VYF5_GIGMA</name>
<evidence type="ECO:0000313" key="2">
    <source>
        <dbReference type="Proteomes" id="UP000789901"/>
    </source>
</evidence>
<gene>
    <name evidence="1" type="ORF">GMARGA_LOCUS24107</name>
</gene>